<dbReference type="Proteomes" id="UP000008367">
    <property type="component" value="Unassembled WGS sequence"/>
</dbReference>
<evidence type="ECO:0000313" key="2">
    <source>
        <dbReference type="Proteomes" id="UP000008367"/>
    </source>
</evidence>
<sequence>MNKYKRENID</sequence>
<feature type="non-terminal residue" evidence="1">
    <location>
        <position position="10"/>
    </location>
</feature>
<organism evidence="1 2">
    <name type="scientific">Vibrio harveyi</name>
    <name type="common">Beneckea harveyi</name>
    <dbReference type="NCBI Taxonomy" id="669"/>
    <lineage>
        <taxon>Bacteria</taxon>
        <taxon>Pseudomonadati</taxon>
        <taxon>Pseudomonadota</taxon>
        <taxon>Gammaproteobacteria</taxon>
        <taxon>Vibrionales</taxon>
        <taxon>Vibrionaceae</taxon>
        <taxon>Vibrio</taxon>
    </lineage>
</organism>
<protein>
    <submittedName>
        <fullName evidence="1">Uncharacterized protein</fullName>
    </submittedName>
</protein>
<evidence type="ECO:0000313" key="1">
    <source>
        <dbReference type="EMBL" id="EKM30435.1"/>
    </source>
</evidence>
<proteinExistence type="predicted"/>
<gene>
    <name evidence="1" type="ORF">VCHENC02_3838A</name>
</gene>
<dbReference type="EMBL" id="AJSR01001658">
    <property type="protein sequence ID" value="EKM30435.1"/>
    <property type="molecule type" value="Genomic_DNA"/>
</dbReference>
<accession>A0A454CVI5</accession>
<reference evidence="1 2" key="1">
    <citation type="submission" date="2012-10" db="EMBL/GenBank/DDBJ databases">
        <title>Genome sequence of Vibrio Cholerae HENC-02.</title>
        <authorList>
            <person name="Eppinger M."/>
            <person name="Hasan N.A."/>
            <person name="Sengamalay N."/>
            <person name="Hine E."/>
            <person name="Su Q."/>
            <person name="Daugherty S.C."/>
            <person name="Young S."/>
            <person name="Sadzewicz L."/>
            <person name="Tallon L."/>
            <person name="Cebula T.A."/>
            <person name="Ravel J."/>
            <person name="Colwell R.R."/>
        </authorList>
    </citation>
    <scope>NUCLEOTIDE SEQUENCE [LARGE SCALE GENOMIC DNA]</scope>
    <source>
        <strain evidence="1 2">HENC-02</strain>
    </source>
</reference>
<comment type="caution">
    <text evidence="1">The sequence shown here is derived from an EMBL/GenBank/DDBJ whole genome shotgun (WGS) entry which is preliminary data.</text>
</comment>
<name>A0A454CVI5_VIBHA</name>